<comment type="caution">
    <text evidence="1">The sequence shown here is derived from an EMBL/GenBank/DDBJ whole genome shotgun (WGS) entry which is preliminary data.</text>
</comment>
<gene>
    <name evidence="1" type="ORF">LCGC14_1696630</name>
</gene>
<dbReference type="AlphaFoldDB" id="A0A0F9HJN5"/>
<proteinExistence type="predicted"/>
<protein>
    <submittedName>
        <fullName evidence="1">Uncharacterized protein</fullName>
    </submittedName>
</protein>
<evidence type="ECO:0000313" key="1">
    <source>
        <dbReference type="EMBL" id="KKM15377.1"/>
    </source>
</evidence>
<dbReference type="EMBL" id="LAZR01014920">
    <property type="protein sequence ID" value="KKM15377.1"/>
    <property type="molecule type" value="Genomic_DNA"/>
</dbReference>
<sequence length="143" mass="16744">MRPSIRLIIYFLVLFVWTWVVVAPARAQPELRVGQEVELFYIAEGKDYSCRGEFRGRREEGFVVGDDESIYLVTNVLVMCTPKVDEVTGYRILKPAPRPEFKLPWKRNNPMHYDGGRDITLKYFGVVADELRYLRKEIEALKK</sequence>
<name>A0A0F9HJN5_9ZZZZ</name>
<accession>A0A0F9HJN5</accession>
<organism evidence="1">
    <name type="scientific">marine sediment metagenome</name>
    <dbReference type="NCBI Taxonomy" id="412755"/>
    <lineage>
        <taxon>unclassified sequences</taxon>
        <taxon>metagenomes</taxon>
        <taxon>ecological metagenomes</taxon>
    </lineage>
</organism>
<reference evidence="1" key="1">
    <citation type="journal article" date="2015" name="Nature">
        <title>Complex archaea that bridge the gap between prokaryotes and eukaryotes.</title>
        <authorList>
            <person name="Spang A."/>
            <person name="Saw J.H."/>
            <person name="Jorgensen S.L."/>
            <person name="Zaremba-Niedzwiedzka K."/>
            <person name="Martijn J."/>
            <person name="Lind A.E."/>
            <person name="van Eijk R."/>
            <person name="Schleper C."/>
            <person name="Guy L."/>
            <person name="Ettema T.J."/>
        </authorList>
    </citation>
    <scope>NUCLEOTIDE SEQUENCE</scope>
</reference>